<dbReference type="InterPro" id="IPR019587">
    <property type="entry name" value="Polyketide_cyclase/dehydratase"/>
</dbReference>
<evidence type="ECO:0000256" key="1">
    <source>
        <dbReference type="SAM" id="MobiDB-lite"/>
    </source>
</evidence>
<gene>
    <name evidence="2" type="ORF">C7M71_016410</name>
</gene>
<feature type="compositionally biased region" description="Polar residues" evidence="1">
    <location>
        <begin position="17"/>
        <end position="26"/>
    </location>
</feature>
<feature type="compositionally biased region" description="Basic and acidic residues" evidence="1">
    <location>
        <begin position="44"/>
        <end position="54"/>
    </location>
</feature>
<reference evidence="3" key="1">
    <citation type="submission" date="2018-07" db="EMBL/GenBank/DDBJ databases">
        <title>Streptacidiphilus bronchialis DSM 106435 chromosome.</title>
        <authorList>
            <person name="Batra D."/>
            <person name="Gulvik C.A."/>
        </authorList>
    </citation>
    <scope>NUCLEOTIDE SEQUENCE [LARGE SCALE GENOMIC DNA]</scope>
    <source>
        <strain evidence="3">DSM 106435</strain>
    </source>
</reference>
<evidence type="ECO:0000313" key="3">
    <source>
        <dbReference type="Proteomes" id="UP000249340"/>
    </source>
</evidence>
<keyword evidence="3" id="KW-1185">Reference proteome</keyword>
<dbReference type="KEGG" id="stri:C7M71_016410"/>
<dbReference type="OrthoDB" id="156693at2"/>
<organism evidence="2 3">
    <name type="scientific">Peterkaempfera bronchialis</name>
    <dbReference type="NCBI Taxonomy" id="2126346"/>
    <lineage>
        <taxon>Bacteria</taxon>
        <taxon>Bacillati</taxon>
        <taxon>Actinomycetota</taxon>
        <taxon>Actinomycetes</taxon>
        <taxon>Kitasatosporales</taxon>
        <taxon>Streptomycetaceae</taxon>
        <taxon>Peterkaempfera</taxon>
    </lineage>
</organism>
<sequence length="195" mass="21118">MGLSRSPRSTCRAASLRASTAPGSPTRTDRTADHRRPPPTTANRSDRGDTVKDIDRTAPVVVELETQVHATPATLWRLHTDVDNWPTWNPGIDKAALRGDFAEGSRFDWETSGLSIGSTIAEVVPLRRTVWGGPAHGIEGIHVWTFSPTEDGTRVISQESWSGPPIEANPDGMRAALEASIHAWLDALKAAAEQV</sequence>
<dbReference type="EMBL" id="CP031264">
    <property type="protein sequence ID" value="AXI78768.1"/>
    <property type="molecule type" value="Genomic_DNA"/>
</dbReference>
<dbReference type="SUPFAM" id="SSF55961">
    <property type="entry name" value="Bet v1-like"/>
    <property type="match status" value="1"/>
</dbReference>
<dbReference type="AlphaFoldDB" id="A0A345SYG3"/>
<feature type="region of interest" description="Disordered" evidence="1">
    <location>
        <begin position="1"/>
        <end position="54"/>
    </location>
</feature>
<dbReference type="Pfam" id="PF10604">
    <property type="entry name" value="Polyketide_cyc2"/>
    <property type="match status" value="1"/>
</dbReference>
<proteinExistence type="predicted"/>
<accession>A0A345SYG3</accession>
<dbReference type="Proteomes" id="UP000249340">
    <property type="component" value="Chromosome"/>
</dbReference>
<evidence type="ECO:0000313" key="2">
    <source>
        <dbReference type="EMBL" id="AXI78768.1"/>
    </source>
</evidence>
<name>A0A345SYG3_9ACTN</name>
<dbReference type="InterPro" id="IPR023393">
    <property type="entry name" value="START-like_dom_sf"/>
</dbReference>
<protein>
    <submittedName>
        <fullName evidence="2">Shy6-polyketide cyclase</fullName>
    </submittedName>
</protein>
<feature type="compositionally biased region" description="Basic and acidic residues" evidence="1">
    <location>
        <begin position="27"/>
        <end position="36"/>
    </location>
</feature>
<dbReference type="Gene3D" id="3.30.530.20">
    <property type="match status" value="1"/>
</dbReference>